<gene>
    <name evidence="2" type="ORF">ENI96_07825</name>
</gene>
<name>A0A831RKH9_9GAMM</name>
<dbReference type="AlphaFoldDB" id="A0A831RKH9"/>
<protein>
    <recommendedName>
        <fullName evidence="3">DUF1499 domain-containing protein</fullName>
    </recommendedName>
</protein>
<sequence length="134" mass="14574">MAEATRIAARAMQEIGFWPTSQDETTGFLRGEKTEKITLGMETMTIYLAVKVMEVAPGTIRAAAECSVSSNMAYWDEGGECVDRFESAFNRLIVEAARNRVRHPPPSDFRPAPAPEPVVPVEPGGPAGGKEYSL</sequence>
<organism evidence="2">
    <name type="scientific">Sedimenticola thiotaurini</name>
    <dbReference type="NCBI Taxonomy" id="1543721"/>
    <lineage>
        <taxon>Bacteria</taxon>
        <taxon>Pseudomonadati</taxon>
        <taxon>Pseudomonadota</taxon>
        <taxon>Gammaproteobacteria</taxon>
        <taxon>Chromatiales</taxon>
        <taxon>Sedimenticolaceae</taxon>
        <taxon>Sedimenticola</taxon>
    </lineage>
</organism>
<feature type="compositionally biased region" description="Pro residues" evidence="1">
    <location>
        <begin position="104"/>
        <end position="120"/>
    </location>
</feature>
<evidence type="ECO:0000313" key="2">
    <source>
        <dbReference type="EMBL" id="HEB96325.1"/>
    </source>
</evidence>
<accession>A0A831RKH9</accession>
<evidence type="ECO:0008006" key="3">
    <source>
        <dbReference type="Google" id="ProtNLM"/>
    </source>
</evidence>
<comment type="caution">
    <text evidence="2">The sequence shown here is derived from an EMBL/GenBank/DDBJ whole genome shotgun (WGS) entry which is preliminary data.</text>
</comment>
<reference evidence="2" key="1">
    <citation type="journal article" date="2020" name="mSystems">
        <title>Genome- and Community-Level Interaction Insights into Carbon Utilization and Element Cycling Functions of Hydrothermarchaeota in Hydrothermal Sediment.</title>
        <authorList>
            <person name="Zhou Z."/>
            <person name="Liu Y."/>
            <person name="Xu W."/>
            <person name="Pan J."/>
            <person name="Luo Z.H."/>
            <person name="Li M."/>
        </authorList>
    </citation>
    <scope>NUCLEOTIDE SEQUENCE [LARGE SCALE GENOMIC DNA]</scope>
    <source>
        <strain evidence="2">HyVt-443</strain>
    </source>
</reference>
<dbReference type="EMBL" id="DRKP01000087">
    <property type="protein sequence ID" value="HEB96325.1"/>
    <property type="molecule type" value="Genomic_DNA"/>
</dbReference>
<dbReference type="Proteomes" id="UP000886251">
    <property type="component" value="Unassembled WGS sequence"/>
</dbReference>
<evidence type="ECO:0000256" key="1">
    <source>
        <dbReference type="SAM" id="MobiDB-lite"/>
    </source>
</evidence>
<feature type="region of interest" description="Disordered" evidence="1">
    <location>
        <begin position="100"/>
        <end position="134"/>
    </location>
</feature>
<proteinExistence type="predicted"/>